<keyword evidence="2" id="KW-1133">Transmembrane helix</keyword>
<feature type="compositionally biased region" description="Low complexity" evidence="1">
    <location>
        <begin position="127"/>
        <end position="138"/>
    </location>
</feature>
<feature type="compositionally biased region" description="Low complexity" evidence="1">
    <location>
        <begin position="105"/>
        <end position="120"/>
    </location>
</feature>
<evidence type="ECO:0000256" key="3">
    <source>
        <dbReference type="SAM" id="SignalP"/>
    </source>
</evidence>
<evidence type="ECO:0000256" key="2">
    <source>
        <dbReference type="SAM" id="Phobius"/>
    </source>
</evidence>
<feature type="signal peptide" evidence="3">
    <location>
        <begin position="1"/>
        <end position="17"/>
    </location>
</feature>
<evidence type="ECO:0000313" key="4">
    <source>
        <dbReference type="EMBL" id="OIJ62707.1"/>
    </source>
</evidence>
<comment type="caution">
    <text evidence="4">The sequence shown here is derived from an EMBL/GenBank/DDBJ whole genome shotgun (WGS) entry which is preliminary data.</text>
</comment>
<evidence type="ECO:0000313" key="5">
    <source>
        <dbReference type="Proteomes" id="UP000034196"/>
    </source>
</evidence>
<organism evidence="4 5">
    <name type="scientific">Streptomyces mangrovisoli</name>
    <dbReference type="NCBI Taxonomy" id="1428628"/>
    <lineage>
        <taxon>Bacteria</taxon>
        <taxon>Bacillati</taxon>
        <taxon>Actinomycetota</taxon>
        <taxon>Actinomycetes</taxon>
        <taxon>Kitasatosporales</taxon>
        <taxon>Streptomycetaceae</taxon>
        <taxon>Streptomyces</taxon>
    </lineage>
</organism>
<dbReference type="OrthoDB" id="4329722at2"/>
<evidence type="ECO:0008006" key="6">
    <source>
        <dbReference type="Google" id="ProtNLM"/>
    </source>
</evidence>
<proteinExistence type="predicted"/>
<dbReference type="Proteomes" id="UP000034196">
    <property type="component" value="Unassembled WGS sequence"/>
</dbReference>
<keyword evidence="3" id="KW-0732">Signal</keyword>
<keyword evidence="2" id="KW-0472">Membrane</keyword>
<dbReference type="EMBL" id="LAVA02000148">
    <property type="protein sequence ID" value="OIJ62707.1"/>
    <property type="molecule type" value="Genomic_DNA"/>
</dbReference>
<accession>A0A1J4NK81</accession>
<dbReference type="AlphaFoldDB" id="A0A1J4NK81"/>
<sequence length="170" mass="16194">MPALAALAALTPTVAHAAAGGVSVNPSSPAPGTEVVLRVDGCPGRTATASSTAFVADARPTGVDGTLVGESRIRSAARPGTYAVTVACGTLRLTGTVTVVAPGAAASRSSAPASPAAPVDAGGGGTAPLDAAGARPAGPGRAQAVTGLVLAGVAAVVVVVRGWRRRRGTD</sequence>
<protein>
    <recommendedName>
        <fullName evidence="6">Sortase</fullName>
    </recommendedName>
</protein>
<dbReference type="STRING" id="1428628.WN71_038060"/>
<keyword evidence="2" id="KW-0812">Transmembrane</keyword>
<reference evidence="4" key="1">
    <citation type="submission" date="2016-10" db="EMBL/GenBank/DDBJ databases">
        <title>Genome sequence of Streptomyces mangrovisoli MUSC 149.</title>
        <authorList>
            <person name="Lee L.-H."/>
            <person name="Ser H.-L."/>
        </authorList>
    </citation>
    <scope>NUCLEOTIDE SEQUENCE [LARGE SCALE GENOMIC DNA]</scope>
    <source>
        <strain evidence="4">MUSC 149</strain>
    </source>
</reference>
<evidence type="ECO:0000256" key="1">
    <source>
        <dbReference type="SAM" id="MobiDB-lite"/>
    </source>
</evidence>
<keyword evidence="5" id="KW-1185">Reference proteome</keyword>
<feature type="transmembrane region" description="Helical" evidence="2">
    <location>
        <begin position="144"/>
        <end position="163"/>
    </location>
</feature>
<feature type="chain" id="PRO_5009630947" description="Sortase" evidence="3">
    <location>
        <begin position="18"/>
        <end position="170"/>
    </location>
</feature>
<gene>
    <name evidence="4" type="ORF">WN71_038060</name>
</gene>
<feature type="region of interest" description="Disordered" evidence="1">
    <location>
        <begin position="105"/>
        <end position="138"/>
    </location>
</feature>
<name>A0A1J4NK81_9ACTN</name>